<name>A0ACB0KHP1_TRIPR</name>
<organism evidence="1 2">
    <name type="scientific">Trifolium pratense</name>
    <name type="common">Red clover</name>
    <dbReference type="NCBI Taxonomy" id="57577"/>
    <lineage>
        <taxon>Eukaryota</taxon>
        <taxon>Viridiplantae</taxon>
        <taxon>Streptophyta</taxon>
        <taxon>Embryophyta</taxon>
        <taxon>Tracheophyta</taxon>
        <taxon>Spermatophyta</taxon>
        <taxon>Magnoliopsida</taxon>
        <taxon>eudicotyledons</taxon>
        <taxon>Gunneridae</taxon>
        <taxon>Pentapetalae</taxon>
        <taxon>rosids</taxon>
        <taxon>fabids</taxon>
        <taxon>Fabales</taxon>
        <taxon>Fabaceae</taxon>
        <taxon>Papilionoideae</taxon>
        <taxon>50 kb inversion clade</taxon>
        <taxon>NPAAA clade</taxon>
        <taxon>Hologalegina</taxon>
        <taxon>IRL clade</taxon>
        <taxon>Trifolieae</taxon>
        <taxon>Trifolium</taxon>
    </lineage>
</organism>
<reference evidence="1" key="1">
    <citation type="submission" date="2023-10" db="EMBL/GenBank/DDBJ databases">
        <authorList>
            <person name="Rodriguez Cubillos JULIANA M."/>
            <person name="De Vega J."/>
        </authorList>
    </citation>
    <scope>NUCLEOTIDE SEQUENCE</scope>
</reference>
<proteinExistence type="predicted"/>
<evidence type="ECO:0000313" key="1">
    <source>
        <dbReference type="EMBL" id="CAJ2655435.1"/>
    </source>
</evidence>
<protein>
    <submittedName>
        <fullName evidence="1">Uncharacterized protein</fullName>
    </submittedName>
</protein>
<dbReference type="Proteomes" id="UP001177021">
    <property type="component" value="Unassembled WGS sequence"/>
</dbReference>
<accession>A0ACB0KHP1</accession>
<evidence type="ECO:0000313" key="2">
    <source>
        <dbReference type="Proteomes" id="UP001177021"/>
    </source>
</evidence>
<gene>
    <name evidence="1" type="ORF">MILVUS5_LOCUS22372</name>
</gene>
<comment type="caution">
    <text evidence="1">The sequence shown here is derived from an EMBL/GenBank/DDBJ whole genome shotgun (WGS) entry which is preliminary data.</text>
</comment>
<keyword evidence="2" id="KW-1185">Reference proteome</keyword>
<dbReference type="EMBL" id="CASHSV030000206">
    <property type="protein sequence ID" value="CAJ2655435.1"/>
    <property type="molecule type" value="Genomic_DNA"/>
</dbReference>
<sequence length="117" mass="13463">MQSDDHIHLISNHNVTPIQHQQEKKPVIGLPRSIINSYDTFTFDKNKIATINNDYDTTCSICISDYKELEILKIMPQCRHFFHQSCVDTWLEVNASCPICRNSLLQASNDEPNLESV</sequence>